<accession>A0A9D1LC80</accession>
<sequence length="266" mass="28106">MKFLVCVKQVPASNEARIDPVTGSLMREGIESILNPFDAYAVEEALRLREVAGGSICALSMGIPAAAEMLRGLLALGVDRAALLTDRAFAGADTLATARALRLGAEKLGGADLLLLGKMATDGDTAQVGPMLAQLMGIPHIADVSRVVSLSEREILVEKLTDDGYLRVACPLPALITVVKEINVPRLPSISGVLRAKDASIDLWSAQEIGADPGTIGLKGSATRVVRSWRPERAVSCALCSDARDLLEKAGMLGETAAEREEERHA</sequence>
<evidence type="ECO:0000259" key="2">
    <source>
        <dbReference type="SMART" id="SM00893"/>
    </source>
</evidence>
<dbReference type="CDD" id="cd01714">
    <property type="entry name" value="ETF_beta"/>
    <property type="match status" value="1"/>
</dbReference>
<name>A0A9D1LC80_9FIRM</name>
<evidence type="ECO:0000256" key="1">
    <source>
        <dbReference type="ARBA" id="ARBA00042002"/>
    </source>
</evidence>
<dbReference type="PIRSF" id="PIRSF000090">
    <property type="entry name" value="Beta-ETF"/>
    <property type="match status" value="1"/>
</dbReference>
<reference evidence="3" key="2">
    <citation type="journal article" date="2021" name="PeerJ">
        <title>Extensive microbial diversity within the chicken gut microbiome revealed by metagenomics and culture.</title>
        <authorList>
            <person name="Gilroy R."/>
            <person name="Ravi A."/>
            <person name="Getino M."/>
            <person name="Pursley I."/>
            <person name="Horton D.L."/>
            <person name="Alikhan N.F."/>
            <person name="Baker D."/>
            <person name="Gharbi K."/>
            <person name="Hall N."/>
            <person name="Watson M."/>
            <person name="Adriaenssens E.M."/>
            <person name="Foster-Nyarko E."/>
            <person name="Jarju S."/>
            <person name="Secka A."/>
            <person name="Antonio M."/>
            <person name="Oren A."/>
            <person name="Chaudhuri R.R."/>
            <person name="La Ragione R."/>
            <person name="Hildebrand F."/>
            <person name="Pallen M.J."/>
        </authorList>
    </citation>
    <scope>NUCLEOTIDE SEQUENCE</scope>
    <source>
        <strain evidence="3">ChiHcec3-11533</strain>
    </source>
</reference>
<dbReference type="AlphaFoldDB" id="A0A9D1LC80"/>
<proteinExistence type="predicted"/>
<feature type="domain" description="Electron transfer flavoprotein alpha/beta-subunit N-terminal" evidence="2">
    <location>
        <begin position="22"/>
        <end position="213"/>
    </location>
</feature>
<evidence type="ECO:0000313" key="4">
    <source>
        <dbReference type="Proteomes" id="UP000824072"/>
    </source>
</evidence>
<dbReference type="PANTHER" id="PTHR21294">
    <property type="entry name" value="ELECTRON TRANSFER FLAVOPROTEIN BETA-SUBUNIT"/>
    <property type="match status" value="1"/>
</dbReference>
<dbReference type="InterPro" id="IPR014729">
    <property type="entry name" value="Rossmann-like_a/b/a_fold"/>
</dbReference>
<dbReference type="Pfam" id="PF01012">
    <property type="entry name" value="ETF"/>
    <property type="match status" value="1"/>
</dbReference>
<dbReference type="Proteomes" id="UP000824072">
    <property type="component" value="Unassembled WGS sequence"/>
</dbReference>
<evidence type="ECO:0000313" key="3">
    <source>
        <dbReference type="EMBL" id="HIU33372.1"/>
    </source>
</evidence>
<dbReference type="Gene3D" id="3.40.50.620">
    <property type="entry name" value="HUPs"/>
    <property type="match status" value="1"/>
</dbReference>
<comment type="caution">
    <text evidence="3">The sequence shown here is derived from an EMBL/GenBank/DDBJ whole genome shotgun (WGS) entry which is preliminary data.</text>
</comment>
<organism evidence="3 4">
    <name type="scientific">Candidatus Pullichristensenella excrementigallinarum</name>
    <dbReference type="NCBI Taxonomy" id="2840907"/>
    <lineage>
        <taxon>Bacteria</taxon>
        <taxon>Bacillati</taxon>
        <taxon>Bacillota</taxon>
        <taxon>Clostridia</taxon>
        <taxon>Candidatus Pullichristensenella</taxon>
    </lineage>
</organism>
<dbReference type="InterPro" id="IPR012255">
    <property type="entry name" value="ETF_b"/>
</dbReference>
<dbReference type="SMART" id="SM00893">
    <property type="entry name" value="ETF"/>
    <property type="match status" value="1"/>
</dbReference>
<dbReference type="GO" id="GO:0009055">
    <property type="term" value="F:electron transfer activity"/>
    <property type="evidence" value="ECO:0007669"/>
    <property type="project" value="InterPro"/>
</dbReference>
<dbReference type="PANTHER" id="PTHR21294:SF17">
    <property type="entry name" value="PROTEIN FIXA"/>
    <property type="match status" value="1"/>
</dbReference>
<dbReference type="SUPFAM" id="SSF52402">
    <property type="entry name" value="Adenine nucleotide alpha hydrolases-like"/>
    <property type="match status" value="1"/>
</dbReference>
<reference evidence="3" key="1">
    <citation type="submission" date="2020-10" db="EMBL/GenBank/DDBJ databases">
        <authorList>
            <person name="Gilroy R."/>
        </authorList>
    </citation>
    <scope>NUCLEOTIDE SEQUENCE</scope>
    <source>
        <strain evidence="3">ChiHcec3-11533</strain>
    </source>
</reference>
<gene>
    <name evidence="3" type="ORF">IAB02_02290</name>
</gene>
<protein>
    <recommendedName>
        <fullName evidence="1">Electron transfer flavoprotein small subunit</fullName>
    </recommendedName>
</protein>
<dbReference type="InterPro" id="IPR033948">
    <property type="entry name" value="ETF_beta_N"/>
</dbReference>
<dbReference type="EMBL" id="DVMU01000054">
    <property type="protein sequence ID" value="HIU33372.1"/>
    <property type="molecule type" value="Genomic_DNA"/>
</dbReference>
<dbReference type="InterPro" id="IPR014730">
    <property type="entry name" value="ETF_a/b_N"/>
</dbReference>